<keyword evidence="5" id="KW-0067">ATP-binding</keyword>
<dbReference type="InterPro" id="IPR050173">
    <property type="entry name" value="ABC_transporter_C-like"/>
</dbReference>
<feature type="transmembrane region" description="Helical" evidence="8">
    <location>
        <begin position="20"/>
        <end position="42"/>
    </location>
</feature>
<dbReference type="InterPro" id="IPR003439">
    <property type="entry name" value="ABC_transporter-like_ATP-bd"/>
</dbReference>
<dbReference type="GO" id="GO:0016887">
    <property type="term" value="F:ATP hydrolysis activity"/>
    <property type="evidence" value="ECO:0007669"/>
    <property type="project" value="InterPro"/>
</dbReference>
<dbReference type="EMBL" id="CENE01000012">
    <property type="protein sequence ID" value="CEQ41154.1"/>
    <property type="molecule type" value="Genomic_DNA"/>
</dbReference>
<keyword evidence="4" id="KW-0547">Nucleotide-binding</keyword>
<feature type="domain" description="ABC transporter" evidence="9">
    <location>
        <begin position="1341"/>
        <end position="1630"/>
    </location>
</feature>
<dbReference type="Gene3D" id="1.20.1560.10">
    <property type="entry name" value="ABC transporter type 1, transmembrane domain"/>
    <property type="match status" value="2"/>
</dbReference>
<evidence type="ECO:0000256" key="6">
    <source>
        <dbReference type="ARBA" id="ARBA00022989"/>
    </source>
</evidence>
<dbReference type="InterPro" id="IPR036640">
    <property type="entry name" value="ABC1_TM_sf"/>
</dbReference>
<dbReference type="CDD" id="cd03244">
    <property type="entry name" value="ABCC_MRP_domain2"/>
    <property type="match status" value="1"/>
</dbReference>
<reference evidence="12" key="1">
    <citation type="submission" date="2015-02" db="EMBL/GenBank/DDBJ databases">
        <authorList>
            <person name="Gon?alves P."/>
        </authorList>
    </citation>
    <scope>NUCLEOTIDE SEQUENCE [LARGE SCALE GENOMIC DNA]</scope>
</reference>
<dbReference type="CDD" id="cd03250">
    <property type="entry name" value="ABCC_MRP_domain1"/>
    <property type="match status" value="1"/>
</dbReference>
<dbReference type="SUPFAM" id="SSF90123">
    <property type="entry name" value="ABC transporter transmembrane region"/>
    <property type="match status" value="2"/>
</dbReference>
<proteinExistence type="predicted"/>
<feature type="transmembrane region" description="Helical" evidence="8">
    <location>
        <begin position="988"/>
        <end position="1007"/>
    </location>
</feature>
<feature type="domain" description="ABC transmembrane type-1" evidence="10">
    <location>
        <begin position="992"/>
        <end position="1228"/>
    </location>
</feature>
<protein>
    <submittedName>
        <fullName evidence="11">SPOSA6832_02846-mRNA-1:cds</fullName>
    </submittedName>
</protein>
<evidence type="ECO:0000256" key="1">
    <source>
        <dbReference type="ARBA" id="ARBA00004370"/>
    </source>
</evidence>
<dbReference type="CDD" id="cd18604">
    <property type="entry name" value="ABC_6TM_VMR1_D2_like"/>
    <property type="match status" value="1"/>
</dbReference>
<sequence>MDLFSACQQLALVLPSPPFPVVRLLDFLPPICALLVLLCVTIKHTRKRWEKRSTTYESVEQRARPYFSLFITREDIMLSHGLNFKPEEADVDVDAAVEATLPPTPVALALIPLAEALAWSCSAVHEAVLGSARIDVLSRAGTAATWIVALVTQVLQRSPLAPVDLLALYVVLGARAFVAATGTLHYLLHHLPFSRSTLLGQLLDFLASAILVSIILQMPLNSPLDLGVNLEQGGSEDARPNSPEDTNTLLGELTYSWMSGIMSLAKLRPLRSMDVWALSLNNRAEVLSRRFSSLRYASLPRCEANFPLLINMLYRDKTLLRQLFHASARDVLIDISLKLVAVSSEYSRPFFIQKLLENLTIATSPSLSQDPTNAPAWTPREKAYLYSFLAFVAMLSKTLAQQRHFHYARRIGMRLRSELTVAVFEKALRRKDAAGSTEHADYKSKQKAGANKGAELERASVGKVVTLISEDTNRVLRMVRYSPLVTLSEEASPTAIALQGCDSHLIYGAPLEIILGLSLLYNAFVGFGILVVGAPLNYWLGKKAINRARLVSRDRRQTTLQELITAIRTVKFFGWSTAFIDRVEEKRAEEIRWMVRGESHRHFYRKSAFLTALDQSDWIVRWLCQFLWVVISVTVPLLSFCAFTMLQHRELNVAIAFTALSFFSLVRGPLNQLPSFGILMIQLRISINRMEAFFNEEEVAPHVESAARREATRLAFDSATLAYPGADKKGFKLRNVSVDFPLGKLTVVTGPTGAGKTSLLLSLLGELDILSGSVELPSSVSYAAQQPWLESLTIQDNILFGYPLDDERYRATVQACALERDLEFLPEGDLTFTGERGVALSGGQRARLALARAIYAPTAHVLLDDIFSAVDGGTAQHLVEHLFRGPLFEGRTVVLITHHVDLALPLAAYCISLAAGHVASHGPVKSRQTVKIAKTAGVQKPAKKAAKEPPASVESAKKVSLPAGRVEGWASGAVKTHMYHIYLSSSGYVMWFLVLLFILVKPILSYLERFWLARWGEAAQRPEPVDSTYFLLGYALISTVGGVIGLLITALIYAASLRASRSLFRKLLVRVVQAPVRWFDVVPLGTISNRFVNDIGIVDDSLASNFSDFGDNLVAGAASLIVSAVILPSAIVPSLVFAVTYGAVFSRYLRVNRDVNRIAATTASPLFSSAFDSTPKTLTTGFAEALCGVTTIRAFARQTEYRHRLCQVVDDTLAFWYLGATLDHLTSPPSSRTDLNFPHLTNDYQIWLSIRTQLLAAFCLLFTALCAVYARVSPGLAGIAILSSQSVLSSVNFLCNAYGRLVLSMNSLERITEYLEVPQEPSAGVVPPANWPSSSCEGPLIRVEDLVRMVLTLSSCASYDPELPPILHQVTFDVQPGERLGIVGRTGAGKSSLATALLRFTDPSSGRILVDGLDITKVCLDDLRQRITYLPQDPALFAGKLKDNLDPFSEYSVRFKPASLVSWRTGLRSASLAPPLQDHACLDALRRVGLIGAHAANSADDSEVTSEPFDNAAIGLDTTVAAGGGNFSAGQRQLIAMARALLRDSRIVILDESTAALDAGLDAKLQRVIRDEFRDSAILTIAHRLVGKTPRRTVRDYDRVMVLSAGRIVELDTPRALLVKEDGVFKRMWAESGGEQVE</sequence>
<feature type="transmembrane region" description="Helical" evidence="8">
    <location>
        <begin position="1254"/>
        <end position="1270"/>
    </location>
</feature>
<comment type="subcellular location">
    <subcellularLocation>
        <location evidence="1">Membrane</location>
    </subcellularLocation>
</comment>
<evidence type="ECO:0000313" key="12">
    <source>
        <dbReference type="Proteomes" id="UP000243876"/>
    </source>
</evidence>
<evidence type="ECO:0000256" key="3">
    <source>
        <dbReference type="ARBA" id="ARBA00022692"/>
    </source>
</evidence>
<evidence type="ECO:0000256" key="4">
    <source>
        <dbReference type="ARBA" id="ARBA00022741"/>
    </source>
</evidence>
<feature type="transmembrane region" description="Helical" evidence="8">
    <location>
        <begin position="519"/>
        <end position="540"/>
    </location>
</feature>
<dbReference type="Gene3D" id="3.40.50.300">
    <property type="entry name" value="P-loop containing nucleotide triphosphate hydrolases"/>
    <property type="match status" value="2"/>
</dbReference>
<name>A0A0D6EMI7_SPOSA</name>
<feature type="transmembrane region" description="Helical" evidence="8">
    <location>
        <begin position="1113"/>
        <end position="1144"/>
    </location>
</feature>
<dbReference type="Pfam" id="PF00664">
    <property type="entry name" value="ABC_membrane"/>
    <property type="match status" value="2"/>
</dbReference>
<dbReference type="InterPro" id="IPR011527">
    <property type="entry name" value="ABC1_TM_dom"/>
</dbReference>
<dbReference type="SUPFAM" id="SSF52540">
    <property type="entry name" value="P-loop containing nucleoside triphosphate hydrolases"/>
    <property type="match status" value="2"/>
</dbReference>
<dbReference type="InterPro" id="IPR003593">
    <property type="entry name" value="AAA+_ATPase"/>
</dbReference>
<keyword evidence="2" id="KW-0813">Transport</keyword>
<keyword evidence="6 8" id="KW-1133">Transmembrane helix</keyword>
<dbReference type="GO" id="GO:0005524">
    <property type="term" value="F:ATP binding"/>
    <property type="evidence" value="ECO:0007669"/>
    <property type="project" value="UniProtKB-KW"/>
</dbReference>
<accession>A0A0D6EMI7</accession>
<dbReference type="PANTHER" id="PTHR24223">
    <property type="entry name" value="ATP-BINDING CASSETTE SUB-FAMILY C"/>
    <property type="match status" value="1"/>
</dbReference>
<dbReference type="PANTHER" id="PTHR24223:SF415">
    <property type="entry name" value="FI20190P1"/>
    <property type="match status" value="1"/>
</dbReference>
<feature type="transmembrane region" description="Helical" evidence="8">
    <location>
        <begin position="1028"/>
        <end position="1055"/>
    </location>
</feature>
<keyword evidence="12" id="KW-1185">Reference proteome</keyword>
<evidence type="ECO:0000256" key="5">
    <source>
        <dbReference type="ARBA" id="ARBA00022840"/>
    </source>
</evidence>
<evidence type="ECO:0000259" key="9">
    <source>
        <dbReference type="PROSITE" id="PS50893"/>
    </source>
</evidence>
<feature type="transmembrane region" description="Helical" evidence="8">
    <location>
        <begin position="167"/>
        <end position="188"/>
    </location>
</feature>
<dbReference type="SMART" id="SM00382">
    <property type="entry name" value="AAA"/>
    <property type="match status" value="2"/>
</dbReference>
<dbReference type="Proteomes" id="UP000243876">
    <property type="component" value="Unassembled WGS sequence"/>
</dbReference>
<dbReference type="GO" id="GO:0140359">
    <property type="term" value="F:ABC-type transporter activity"/>
    <property type="evidence" value="ECO:0007669"/>
    <property type="project" value="InterPro"/>
</dbReference>
<evidence type="ECO:0000256" key="2">
    <source>
        <dbReference type="ARBA" id="ARBA00022448"/>
    </source>
</evidence>
<feature type="domain" description="ABC transporter" evidence="9">
    <location>
        <begin position="714"/>
        <end position="940"/>
    </location>
</feature>
<feature type="domain" description="ABC transmembrane type-1" evidence="10">
    <location>
        <begin position="332"/>
        <end position="682"/>
    </location>
</feature>
<keyword evidence="7 8" id="KW-0472">Membrane</keyword>
<organism evidence="11 12">
    <name type="scientific">Sporidiobolus salmonicolor</name>
    <name type="common">Yeast-like fungus</name>
    <name type="synonym">Sporobolomyces salmonicolor</name>
    <dbReference type="NCBI Taxonomy" id="5005"/>
    <lineage>
        <taxon>Eukaryota</taxon>
        <taxon>Fungi</taxon>
        <taxon>Dikarya</taxon>
        <taxon>Basidiomycota</taxon>
        <taxon>Pucciniomycotina</taxon>
        <taxon>Microbotryomycetes</taxon>
        <taxon>Sporidiobolales</taxon>
        <taxon>Sporidiobolaceae</taxon>
        <taxon>Sporobolomyces</taxon>
    </lineage>
</organism>
<dbReference type="CDD" id="cd18596">
    <property type="entry name" value="ABC_6TM_VMR1_D1_like"/>
    <property type="match status" value="1"/>
</dbReference>
<dbReference type="OrthoDB" id="6500128at2759"/>
<dbReference type="PROSITE" id="PS50929">
    <property type="entry name" value="ABC_TM1F"/>
    <property type="match status" value="2"/>
</dbReference>
<feature type="transmembrane region" description="Helical" evidence="8">
    <location>
        <begin position="626"/>
        <end position="646"/>
    </location>
</feature>
<evidence type="ECO:0000256" key="8">
    <source>
        <dbReference type="SAM" id="Phobius"/>
    </source>
</evidence>
<dbReference type="Pfam" id="PF00005">
    <property type="entry name" value="ABC_tran"/>
    <property type="match status" value="2"/>
</dbReference>
<dbReference type="InterPro" id="IPR017871">
    <property type="entry name" value="ABC_transporter-like_CS"/>
</dbReference>
<evidence type="ECO:0000313" key="11">
    <source>
        <dbReference type="EMBL" id="CEQ41154.1"/>
    </source>
</evidence>
<dbReference type="PROSITE" id="PS50893">
    <property type="entry name" value="ABC_TRANSPORTER_2"/>
    <property type="match status" value="2"/>
</dbReference>
<gene>
    <name evidence="11" type="primary">SPOSA6832_02846</name>
</gene>
<dbReference type="GO" id="GO:0016020">
    <property type="term" value="C:membrane"/>
    <property type="evidence" value="ECO:0007669"/>
    <property type="project" value="UniProtKB-SubCell"/>
</dbReference>
<evidence type="ECO:0000259" key="10">
    <source>
        <dbReference type="PROSITE" id="PS50929"/>
    </source>
</evidence>
<dbReference type="InterPro" id="IPR027417">
    <property type="entry name" value="P-loop_NTPase"/>
</dbReference>
<dbReference type="PROSITE" id="PS00211">
    <property type="entry name" value="ABC_TRANSPORTER_1"/>
    <property type="match status" value="2"/>
</dbReference>
<keyword evidence="3 8" id="KW-0812">Transmembrane</keyword>
<evidence type="ECO:0000256" key="7">
    <source>
        <dbReference type="ARBA" id="ARBA00023136"/>
    </source>
</evidence>